<sequence>MRRCPLCFSDNSTLFFENKKRCLYHCQLCKMVFADANSHLPPNAEQQQYRRANNKRRQLSQFLFELVSQCETSEKPLLGLNFGRTLDSKSLRRITQRGHQINQYDPSIAPWNKQLMQHYDFICCYRVFEHFRLPNKEWALISELIKPGGWIAISTPLLTELNGFDKWHHKNNLTHVSFYQQQSFKYLAESVGFKLLFAANDLILVQKPSGSDITRGQTSIVDRDSSFCQQQCHLSHRDK</sequence>
<keyword evidence="1" id="KW-0489">Methyltransferase</keyword>
<dbReference type="InterPro" id="IPR029063">
    <property type="entry name" value="SAM-dependent_MTases_sf"/>
</dbReference>
<dbReference type="GO" id="GO:0032259">
    <property type="term" value="P:methylation"/>
    <property type="evidence" value="ECO:0007669"/>
    <property type="project" value="UniProtKB-KW"/>
</dbReference>
<accession>A0ABZ0JYH7</accession>
<gene>
    <name evidence="1" type="ORF">RGE70_00210</name>
</gene>
<keyword evidence="1" id="KW-0808">Transferase</keyword>
<name>A0ABZ0JYH7_9GAMM</name>
<evidence type="ECO:0000313" key="2">
    <source>
        <dbReference type="Proteomes" id="UP001529491"/>
    </source>
</evidence>
<proteinExistence type="predicted"/>
<keyword evidence="2" id="KW-1185">Reference proteome</keyword>
<organism evidence="1 2">
    <name type="scientific">Shewanella youngdeokensis</name>
    <dbReference type="NCBI Taxonomy" id="2999068"/>
    <lineage>
        <taxon>Bacteria</taxon>
        <taxon>Pseudomonadati</taxon>
        <taxon>Pseudomonadota</taxon>
        <taxon>Gammaproteobacteria</taxon>
        <taxon>Alteromonadales</taxon>
        <taxon>Shewanellaceae</taxon>
        <taxon>Shewanella</taxon>
    </lineage>
</organism>
<dbReference type="GO" id="GO:0008168">
    <property type="term" value="F:methyltransferase activity"/>
    <property type="evidence" value="ECO:0007669"/>
    <property type="project" value="UniProtKB-KW"/>
</dbReference>
<dbReference type="Gene3D" id="3.40.50.150">
    <property type="entry name" value="Vaccinia Virus protein VP39"/>
    <property type="match status" value="1"/>
</dbReference>
<reference evidence="1 2" key="1">
    <citation type="submission" date="2023-10" db="EMBL/GenBank/DDBJ databases">
        <title>Complete genome sequence of Shewanella sp. DAU334.</title>
        <authorList>
            <person name="Lee Y.-S."/>
            <person name="Jeong H.-R."/>
            <person name="Hwang E.-J."/>
            <person name="Choi Y.-L."/>
            <person name="Kim G.-D."/>
        </authorList>
    </citation>
    <scope>NUCLEOTIDE SEQUENCE [LARGE SCALE GENOMIC DNA]</scope>
    <source>
        <strain evidence="1 2">DAU334</strain>
    </source>
</reference>
<protein>
    <submittedName>
        <fullName evidence="1">Methyltransferase domain-containing protein</fullName>
    </submittedName>
</protein>
<dbReference type="RefSeq" id="WP_310469549.1">
    <property type="nucleotide sequence ID" value="NZ_CP136522.1"/>
</dbReference>
<dbReference type="EMBL" id="CP136522">
    <property type="protein sequence ID" value="WOT05286.1"/>
    <property type="molecule type" value="Genomic_DNA"/>
</dbReference>
<dbReference type="Pfam" id="PF13489">
    <property type="entry name" value="Methyltransf_23"/>
    <property type="match status" value="1"/>
</dbReference>
<dbReference type="Proteomes" id="UP001529491">
    <property type="component" value="Chromosome"/>
</dbReference>
<evidence type="ECO:0000313" key="1">
    <source>
        <dbReference type="EMBL" id="WOT05286.1"/>
    </source>
</evidence>
<dbReference type="SUPFAM" id="SSF53335">
    <property type="entry name" value="S-adenosyl-L-methionine-dependent methyltransferases"/>
    <property type="match status" value="1"/>
</dbReference>